<name>A0A9P8LRY2_9EUKA</name>
<dbReference type="AlphaFoldDB" id="A0A9P8LRY2"/>
<protein>
    <submittedName>
        <fullName evidence="1">Uncharacterized protein</fullName>
    </submittedName>
</protein>
<dbReference type="GeneID" id="94299153"/>
<sequence>MSFFDFKEDFNQLANSEVNNLHKFKNIQLLIDNTLNRLDKLSSKHIQSHQLIQHQNKFFQQTNCLVVLYYQEKENMAQLLTAGVEILIEESDNSDW</sequence>
<evidence type="ECO:0000313" key="1">
    <source>
        <dbReference type="EMBL" id="KAH0573013.1"/>
    </source>
</evidence>
<dbReference type="Proteomes" id="UP000018208">
    <property type="component" value="Unassembled WGS sequence"/>
</dbReference>
<evidence type="ECO:0000313" key="2">
    <source>
        <dbReference type="Proteomes" id="UP000018208"/>
    </source>
</evidence>
<organism evidence="1 2">
    <name type="scientific">Spironucleus salmonicida</name>
    <dbReference type="NCBI Taxonomy" id="348837"/>
    <lineage>
        <taxon>Eukaryota</taxon>
        <taxon>Metamonada</taxon>
        <taxon>Diplomonadida</taxon>
        <taxon>Hexamitidae</taxon>
        <taxon>Hexamitinae</taxon>
        <taxon>Spironucleus</taxon>
    </lineage>
</organism>
<accession>A0A9P8LRY2</accession>
<gene>
    <name evidence="1" type="ORF">SS50377_25130</name>
</gene>
<keyword evidence="2" id="KW-1185">Reference proteome</keyword>
<dbReference type="RefSeq" id="XP_067763786.1">
    <property type="nucleotide sequence ID" value="XM_067908965.1"/>
</dbReference>
<comment type="caution">
    <text evidence="1">The sequence shown here is derived from an EMBL/GenBank/DDBJ whole genome shotgun (WGS) entry which is preliminary data.</text>
</comment>
<dbReference type="KEGG" id="ssao:94299153"/>
<reference evidence="1 2" key="1">
    <citation type="journal article" date="2014" name="PLoS Genet.">
        <title>The Genome of Spironucleus salmonicida Highlights a Fish Pathogen Adapted to Fluctuating Environments.</title>
        <authorList>
            <person name="Xu F."/>
            <person name="Jerlstrom-Hultqvist J."/>
            <person name="Einarsson E."/>
            <person name="Astvaldsson A."/>
            <person name="Svard S.G."/>
            <person name="Andersson J.O."/>
        </authorList>
    </citation>
    <scope>NUCLEOTIDE SEQUENCE [LARGE SCALE GENOMIC DNA]</scope>
    <source>
        <strain evidence="1 2">ATCC 50377</strain>
    </source>
</reference>
<dbReference type="EMBL" id="AUWU02000005">
    <property type="protein sequence ID" value="KAH0573013.1"/>
    <property type="molecule type" value="Genomic_DNA"/>
</dbReference>
<proteinExistence type="predicted"/>